<organism evidence="1 2">
    <name type="scientific">Flemingia macrophylla</name>
    <dbReference type="NCBI Taxonomy" id="520843"/>
    <lineage>
        <taxon>Eukaryota</taxon>
        <taxon>Viridiplantae</taxon>
        <taxon>Streptophyta</taxon>
        <taxon>Embryophyta</taxon>
        <taxon>Tracheophyta</taxon>
        <taxon>Spermatophyta</taxon>
        <taxon>Magnoliopsida</taxon>
        <taxon>eudicotyledons</taxon>
        <taxon>Gunneridae</taxon>
        <taxon>Pentapetalae</taxon>
        <taxon>rosids</taxon>
        <taxon>fabids</taxon>
        <taxon>Fabales</taxon>
        <taxon>Fabaceae</taxon>
        <taxon>Papilionoideae</taxon>
        <taxon>50 kb inversion clade</taxon>
        <taxon>NPAAA clade</taxon>
        <taxon>indigoferoid/millettioid clade</taxon>
        <taxon>Phaseoleae</taxon>
        <taxon>Flemingia</taxon>
    </lineage>
</organism>
<dbReference type="Proteomes" id="UP001603857">
    <property type="component" value="Unassembled WGS sequence"/>
</dbReference>
<dbReference type="EMBL" id="JBGMDY010000008">
    <property type="protein sequence ID" value="KAL2325825.1"/>
    <property type="molecule type" value="Genomic_DNA"/>
</dbReference>
<name>A0ABD1LQN6_9FABA</name>
<evidence type="ECO:0000313" key="1">
    <source>
        <dbReference type="EMBL" id="KAL2325825.1"/>
    </source>
</evidence>
<sequence length="799" mass="88242">MSILRLMLLASIVGHHKQRGRTLDREDGFQLLAVSVQEMMPLSLEEFTMWQQIHLLKLESFGARNDAILIRGLHDVATDTSAETKMVEDTLVNLQPGVNEHPEAYAANIYSRNDAIVIRGGHGVATDTFTDTRKVESKLDALVKLVTLLAVNQKLASIAIVCGIRSSNDHHTNACHHSSRGQTLDREMASNSKKFQSARNDTIVVRGVHDVATDASTETRKVEGKLDALVNLVTQLAVNQKSASIARVCHHNSRGHTLDREDDFNLLAVSVQEMMSLSLEEFTTWLQIYLRKLERWKASLMLLGTCARNDAIVIKGVHDVATDTSAETRMVEGKLDAFVILVEGKLDALVNLVTQLAMNRTLPLLQEFVASVLPMTAIQMPLLLRVHEVATDTSAKTRKVEGKLDALVNLVTQLAVNQKPASIARVCHHSSRSQTLYREDGFQLLVVSVQEMMPFSFEEFTTWLHIHLLKLESWKAGVHDVATDTSTETRKVKGKLYALVNLVTQLAVNQKPASVARVCGIRSSSHDNSRGQTLDREDGFQLLAVSVQQMIKVEDKLDALVNFVTQLAVNQKHASVARVCGIHSSNDHHTNVCPSFFRARNDAIVIRGVDDVATDIHLLKLESEEGKLDALVNLCSLGVNRSLHLLQESVASILPMTTIQLFGARNDAIVIRGVYDVATDTYAETRKVKGKLDALVNFVTQLAQPGVNERPEAYAANNYSRPPQAVHDVATNTSIETKKVEGKLDALVNLVTQLAVNQKPASVARVCGIRSSNDYHTNICPSSWQPEMNEHPEAYAINT</sequence>
<evidence type="ECO:0000313" key="2">
    <source>
        <dbReference type="Proteomes" id="UP001603857"/>
    </source>
</evidence>
<accession>A0ABD1LQN6</accession>
<reference evidence="1 2" key="1">
    <citation type="submission" date="2024-08" db="EMBL/GenBank/DDBJ databases">
        <title>Insights into the chromosomal genome structure of Flemingia macrophylla.</title>
        <authorList>
            <person name="Ding Y."/>
            <person name="Zhao Y."/>
            <person name="Bi W."/>
            <person name="Wu M."/>
            <person name="Zhao G."/>
            <person name="Gong Y."/>
            <person name="Li W."/>
            <person name="Zhang P."/>
        </authorList>
    </citation>
    <scope>NUCLEOTIDE SEQUENCE [LARGE SCALE GENOMIC DNA]</scope>
    <source>
        <strain evidence="1">DYQJB</strain>
        <tissue evidence="1">Leaf</tissue>
    </source>
</reference>
<dbReference type="AlphaFoldDB" id="A0ABD1LQN6"/>
<proteinExistence type="predicted"/>
<protein>
    <submittedName>
        <fullName evidence="1">Uncharacterized protein</fullName>
    </submittedName>
</protein>
<gene>
    <name evidence="1" type="ORF">Fmac_024883</name>
</gene>
<keyword evidence="2" id="KW-1185">Reference proteome</keyword>
<comment type="caution">
    <text evidence="1">The sequence shown here is derived from an EMBL/GenBank/DDBJ whole genome shotgun (WGS) entry which is preliminary data.</text>
</comment>